<evidence type="ECO:0000256" key="2">
    <source>
        <dbReference type="ARBA" id="ARBA00022527"/>
    </source>
</evidence>
<evidence type="ECO:0000256" key="5">
    <source>
        <dbReference type="ARBA" id="ARBA00022777"/>
    </source>
</evidence>
<keyword evidence="5 11" id="KW-0418">Kinase</keyword>
<keyword evidence="6 7" id="KW-0067">ATP-binding</keyword>
<dbReference type="PROSITE" id="PS50011">
    <property type="entry name" value="PROTEIN_KINASE_DOM"/>
    <property type="match status" value="1"/>
</dbReference>
<dbReference type="InterPro" id="IPR011009">
    <property type="entry name" value="Kinase-like_dom_sf"/>
</dbReference>
<dbReference type="PROSITE" id="PS00107">
    <property type="entry name" value="PROTEIN_KINASE_ATP"/>
    <property type="match status" value="1"/>
</dbReference>
<dbReference type="GO" id="GO:0004674">
    <property type="term" value="F:protein serine/threonine kinase activity"/>
    <property type="evidence" value="ECO:0007669"/>
    <property type="project" value="UniProtKB-KW"/>
</dbReference>
<keyword evidence="9" id="KW-1133">Transmembrane helix</keyword>
<evidence type="ECO:0000313" key="11">
    <source>
        <dbReference type="EMBL" id="TWF90931.1"/>
    </source>
</evidence>
<evidence type="ECO:0000256" key="3">
    <source>
        <dbReference type="ARBA" id="ARBA00022679"/>
    </source>
</evidence>
<evidence type="ECO:0000256" key="6">
    <source>
        <dbReference type="ARBA" id="ARBA00022840"/>
    </source>
</evidence>
<dbReference type="EC" id="2.7.11.1" evidence="1"/>
<evidence type="ECO:0000259" key="10">
    <source>
        <dbReference type="PROSITE" id="PS50011"/>
    </source>
</evidence>
<organism evidence="11 12">
    <name type="scientific">Kitasatospora viridis</name>
    <dbReference type="NCBI Taxonomy" id="281105"/>
    <lineage>
        <taxon>Bacteria</taxon>
        <taxon>Bacillati</taxon>
        <taxon>Actinomycetota</taxon>
        <taxon>Actinomycetes</taxon>
        <taxon>Kitasatosporales</taxon>
        <taxon>Streptomycetaceae</taxon>
        <taxon>Kitasatospora</taxon>
    </lineage>
</organism>
<feature type="transmembrane region" description="Helical" evidence="9">
    <location>
        <begin position="322"/>
        <end position="344"/>
    </location>
</feature>
<feature type="region of interest" description="Disordered" evidence="8">
    <location>
        <begin position="346"/>
        <end position="368"/>
    </location>
</feature>
<dbReference type="CDD" id="cd14014">
    <property type="entry name" value="STKc_PknB_like"/>
    <property type="match status" value="1"/>
</dbReference>
<dbReference type="PROSITE" id="PS00108">
    <property type="entry name" value="PROTEIN_KINASE_ST"/>
    <property type="match status" value="1"/>
</dbReference>
<dbReference type="Gene3D" id="3.30.200.20">
    <property type="entry name" value="Phosphorylase Kinase, domain 1"/>
    <property type="match status" value="1"/>
</dbReference>
<reference evidence="11 12" key="1">
    <citation type="submission" date="2019-06" db="EMBL/GenBank/DDBJ databases">
        <title>Sequencing the genomes of 1000 actinobacteria strains.</title>
        <authorList>
            <person name="Klenk H.-P."/>
        </authorList>
    </citation>
    <scope>NUCLEOTIDE SEQUENCE [LARGE SCALE GENOMIC DNA]</scope>
    <source>
        <strain evidence="11 12">DSM 44826</strain>
    </source>
</reference>
<dbReference type="EMBL" id="VIWT01000002">
    <property type="protein sequence ID" value="TWF90931.1"/>
    <property type="molecule type" value="Genomic_DNA"/>
</dbReference>
<feature type="domain" description="Protein kinase" evidence="10">
    <location>
        <begin position="17"/>
        <end position="275"/>
    </location>
</feature>
<dbReference type="InterPro" id="IPR000719">
    <property type="entry name" value="Prot_kinase_dom"/>
</dbReference>
<dbReference type="Pfam" id="PF00069">
    <property type="entry name" value="Pkinase"/>
    <property type="match status" value="1"/>
</dbReference>
<keyword evidence="3" id="KW-0808">Transferase</keyword>
<dbReference type="PANTHER" id="PTHR43289:SF6">
    <property type="entry name" value="SERINE_THREONINE-PROTEIN KINASE NEKL-3"/>
    <property type="match status" value="1"/>
</dbReference>
<gene>
    <name evidence="11" type="ORF">FHX73_1243</name>
</gene>
<evidence type="ECO:0000256" key="7">
    <source>
        <dbReference type="PROSITE-ProRule" id="PRU10141"/>
    </source>
</evidence>
<keyword evidence="4 7" id="KW-0547">Nucleotide-binding</keyword>
<keyword evidence="9" id="KW-0472">Membrane</keyword>
<evidence type="ECO:0000256" key="4">
    <source>
        <dbReference type="ARBA" id="ARBA00022741"/>
    </source>
</evidence>
<name>A0A561TV01_9ACTN</name>
<dbReference type="PANTHER" id="PTHR43289">
    <property type="entry name" value="MITOGEN-ACTIVATED PROTEIN KINASE KINASE KINASE 20-RELATED"/>
    <property type="match status" value="1"/>
</dbReference>
<dbReference type="AlphaFoldDB" id="A0A561TV01"/>
<dbReference type="GO" id="GO:0005524">
    <property type="term" value="F:ATP binding"/>
    <property type="evidence" value="ECO:0007669"/>
    <property type="project" value="UniProtKB-UniRule"/>
</dbReference>
<evidence type="ECO:0000256" key="1">
    <source>
        <dbReference type="ARBA" id="ARBA00012513"/>
    </source>
</evidence>
<evidence type="ECO:0000256" key="9">
    <source>
        <dbReference type="SAM" id="Phobius"/>
    </source>
</evidence>
<evidence type="ECO:0000256" key="8">
    <source>
        <dbReference type="SAM" id="MobiDB-lite"/>
    </source>
</evidence>
<dbReference type="Proteomes" id="UP000317940">
    <property type="component" value="Unassembled WGS sequence"/>
</dbReference>
<dbReference type="RefSeq" id="WP_145908598.1">
    <property type="nucleotide sequence ID" value="NZ_BAAAMZ010000002.1"/>
</dbReference>
<evidence type="ECO:0000313" key="12">
    <source>
        <dbReference type="Proteomes" id="UP000317940"/>
    </source>
</evidence>
<dbReference type="InterPro" id="IPR008271">
    <property type="entry name" value="Ser/Thr_kinase_AS"/>
</dbReference>
<dbReference type="SMART" id="SM00220">
    <property type="entry name" value="S_TKc"/>
    <property type="match status" value="1"/>
</dbReference>
<feature type="compositionally biased region" description="Low complexity" evidence="8">
    <location>
        <begin position="346"/>
        <end position="358"/>
    </location>
</feature>
<keyword evidence="2" id="KW-0723">Serine/threonine-protein kinase</keyword>
<protein>
    <recommendedName>
        <fullName evidence="1">non-specific serine/threonine protein kinase</fullName>
        <ecNumber evidence="1">2.7.11.1</ecNumber>
    </recommendedName>
</protein>
<dbReference type="OrthoDB" id="9762169at2"/>
<keyword evidence="9" id="KW-0812">Transmembrane</keyword>
<dbReference type="InterPro" id="IPR017441">
    <property type="entry name" value="Protein_kinase_ATP_BS"/>
</dbReference>
<sequence>MAQAATHSVGDLVAERFELLAHLGAGGMGTVWRARDLLLGREVALKEVRAVIEDGPDQAARSRERVLREARALAGIGHPNVVTIHEVLDRRPRPWLVMELVPGRSLREVLLEDGPLTPVRAARIGLDVLGALDAAHSAGILHRDVKPGNVLIRPDGTAVLTDFGIATLQGTTTLTAPGDIIGSPEYMAPERINGEPVGPSCDLWSLGMLLYACVEGGNPVLRDSLWQTLRAVCELPLPSPSRAGPLAPVIDALLTREPQDRPSAGRLRTLLTAVLSSEGETVVVSTVRPGPGETPTLVAALDGLPDGGRPQPRRRPHHRHPAAVAAVVAVTGAGLVAAAAIGLAGQGRQPKPSAALPSPTAPPSPAGTGWIAQLAAVPRSAGPEDRDQALADAQQQVPGAVLLDGDAWASLPSGYWIVRAPGEFASGGAALTFCADAGVDQCSARYLSQDRADSAYHCEAAPADAPAVACARPGDKPG</sequence>
<accession>A0A561TV01</accession>
<dbReference type="Gene3D" id="1.10.510.10">
    <property type="entry name" value="Transferase(Phosphotransferase) domain 1"/>
    <property type="match status" value="1"/>
</dbReference>
<dbReference type="SUPFAM" id="SSF56112">
    <property type="entry name" value="Protein kinase-like (PK-like)"/>
    <property type="match status" value="1"/>
</dbReference>
<feature type="binding site" evidence="7">
    <location>
        <position position="46"/>
    </location>
    <ligand>
        <name>ATP</name>
        <dbReference type="ChEBI" id="CHEBI:30616"/>
    </ligand>
</feature>
<keyword evidence="12" id="KW-1185">Reference proteome</keyword>
<comment type="caution">
    <text evidence="11">The sequence shown here is derived from an EMBL/GenBank/DDBJ whole genome shotgun (WGS) entry which is preliminary data.</text>
</comment>
<proteinExistence type="predicted"/>